<evidence type="ECO:0000313" key="2">
    <source>
        <dbReference type="Proteomes" id="UP001138686"/>
    </source>
</evidence>
<sequence>MKNCITPIFLVLFVFVFTACKNDIKKEQVQDDTATDSIYSNIDDVVEEDYEPGDEEIREFGIIETIEDGGYPFFVVTVNFVERNIKHDFNLNIEAIDMDMEELATLTDQWATIYYTADIENFLYDLQFKGESVFGEYAPEKTDPSWKKIIGVLSGAAEVTAGDLPDTVTVTSEEGTTLNFDIFIDAETVKANGNQVTAFYEVRGVNTITHLQPAED</sequence>
<proteinExistence type="predicted"/>
<protein>
    <submittedName>
        <fullName evidence="1">Uncharacterized protein</fullName>
    </submittedName>
</protein>
<organism evidence="1 2">
    <name type="scientific">Halomarinibacterium sedimenti</name>
    <dbReference type="NCBI Taxonomy" id="2857106"/>
    <lineage>
        <taxon>Bacteria</taxon>
        <taxon>Pseudomonadati</taxon>
        <taxon>Bacteroidota</taxon>
        <taxon>Flavobacteriia</taxon>
        <taxon>Flavobacteriales</taxon>
        <taxon>Flavobacteriaceae</taxon>
        <taxon>Halomarinibacterium</taxon>
    </lineage>
</organism>
<keyword evidence="2" id="KW-1185">Reference proteome</keyword>
<gene>
    <name evidence="1" type="ORF">KXJ69_07070</name>
</gene>
<reference evidence="1" key="1">
    <citation type="submission" date="2021-07" db="EMBL/GenBank/DDBJ databases">
        <title>Aureisphaera sp. CAU 1614 isolated from sea sediment.</title>
        <authorList>
            <person name="Kim W."/>
        </authorList>
    </citation>
    <scope>NUCLEOTIDE SEQUENCE</scope>
    <source>
        <strain evidence="1">CAU 1614</strain>
    </source>
</reference>
<accession>A0A9X1JVD4</accession>
<dbReference type="Proteomes" id="UP001138686">
    <property type="component" value="Unassembled WGS sequence"/>
</dbReference>
<comment type="caution">
    <text evidence="1">The sequence shown here is derived from an EMBL/GenBank/DDBJ whole genome shotgun (WGS) entry which is preliminary data.</text>
</comment>
<dbReference type="EMBL" id="JAHWDP010000002">
    <property type="protein sequence ID" value="MBW2937864.1"/>
    <property type="molecule type" value="Genomic_DNA"/>
</dbReference>
<dbReference type="PROSITE" id="PS51257">
    <property type="entry name" value="PROKAR_LIPOPROTEIN"/>
    <property type="match status" value="1"/>
</dbReference>
<dbReference type="RefSeq" id="WP_219052291.1">
    <property type="nucleotide sequence ID" value="NZ_JAHWDP010000002.1"/>
</dbReference>
<dbReference type="AlphaFoldDB" id="A0A9X1JVD4"/>
<evidence type="ECO:0000313" key="1">
    <source>
        <dbReference type="EMBL" id="MBW2937864.1"/>
    </source>
</evidence>
<name>A0A9X1JVD4_9FLAO</name>